<evidence type="ECO:0000313" key="4">
    <source>
        <dbReference type="Proteomes" id="UP000076798"/>
    </source>
</evidence>
<reference evidence="3 4" key="1">
    <citation type="journal article" date="2016" name="Mol. Biol. Evol.">
        <title>Comparative Genomics of Early-Diverging Mushroom-Forming Fungi Provides Insights into the Origins of Lignocellulose Decay Capabilities.</title>
        <authorList>
            <person name="Nagy L.G."/>
            <person name="Riley R."/>
            <person name="Tritt A."/>
            <person name="Adam C."/>
            <person name="Daum C."/>
            <person name="Floudas D."/>
            <person name="Sun H."/>
            <person name="Yadav J.S."/>
            <person name="Pangilinan J."/>
            <person name="Larsson K.H."/>
            <person name="Matsuura K."/>
            <person name="Barry K."/>
            <person name="Labutti K."/>
            <person name="Kuo R."/>
            <person name="Ohm R.A."/>
            <person name="Bhattacharya S.S."/>
            <person name="Shirouzu T."/>
            <person name="Yoshinaga Y."/>
            <person name="Martin F.M."/>
            <person name="Grigoriev I.V."/>
            <person name="Hibbett D.S."/>
        </authorList>
    </citation>
    <scope>NUCLEOTIDE SEQUENCE [LARGE SCALE GENOMIC DNA]</scope>
    <source>
        <strain evidence="3 4">HHB10207 ss-3</strain>
    </source>
</reference>
<dbReference type="AlphaFoldDB" id="A0A166DGW9"/>
<accession>A0A166DGW9</accession>
<dbReference type="GO" id="GO:0010508">
    <property type="term" value="P:positive regulation of autophagy"/>
    <property type="evidence" value="ECO:0007669"/>
    <property type="project" value="TreeGrafter"/>
</dbReference>
<dbReference type="PANTHER" id="PTHR12991:SF10">
    <property type="entry name" value="GATOR COMPLEX PROTEIN NPRL2"/>
    <property type="match status" value="1"/>
</dbReference>
<dbReference type="GO" id="GO:1904262">
    <property type="term" value="P:negative regulation of TORC1 signaling"/>
    <property type="evidence" value="ECO:0007669"/>
    <property type="project" value="TreeGrafter"/>
</dbReference>
<dbReference type="InterPro" id="IPR009348">
    <property type="entry name" value="NPR2-like"/>
</dbReference>
<name>A0A166DGW9_9AGAM</name>
<feature type="compositionally biased region" description="Polar residues" evidence="2">
    <location>
        <begin position="623"/>
        <end position="632"/>
    </location>
</feature>
<feature type="region of interest" description="Disordered" evidence="2">
    <location>
        <begin position="559"/>
        <end position="736"/>
    </location>
</feature>
<dbReference type="PANTHER" id="PTHR12991">
    <property type="entry name" value="NITROGEN PERMEASE REGULATOR 2/TUMOR SUPPRESSOR CANDIDATE 4"/>
    <property type="match status" value="1"/>
</dbReference>
<evidence type="ECO:0000256" key="1">
    <source>
        <dbReference type="ARBA" id="ARBA00008433"/>
    </source>
</evidence>
<dbReference type="STRING" id="1314776.A0A166DGW9"/>
<dbReference type="Proteomes" id="UP000076798">
    <property type="component" value="Unassembled WGS sequence"/>
</dbReference>
<feature type="compositionally biased region" description="Polar residues" evidence="2">
    <location>
        <begin position="112"/>
        <end position="131"/>
    </location>
</feature>
<feature type="compositionally biased region" description="Low complexity" evidence="2">
    <location>
        <begin position="633"/>
        <end position="650"/>
    </location>
</feature>
<evidence type="ECO:0000256" key="2">
    <source>
        <dbReference type="SAM" id="MobiDB-lite"/>
    </source>
</evidence>
<feature type="region of interest" description="Disordered" evidence="2">
    <location>
        <begin position="459"/>
        <end position="536"/>
    </location>
</feature>
<feature type="compositionally biased region" description="Polar residues" evidence="2">
    <location>
        <begin position="684"/>
        <end position="709"/>
    </location>
</feature>
<proteinExistence type="inferred from homology"/>
<organism evidence="3 4">
    <name type="scientific">Sistotremastrum suecicum HHB10207 ss-3</name>
    <dbReference type="NCBI Taxonomy" id="1314776"/>
    <lineage>
        <taxon>Eukaryota</taxon>
        <taxon>Fungi</taxon>
        <taxon>Dikarya</taxon>
        <taxon>Basidiomycota</taxon>
        <taxon>Agaricomycotina</taxon>
        <taxon>Agaricomycetes</taxon>
        <taxon>Sistotremastrales</taxon>
        <taxon>Sistotremastraceae</taxon>
        <taxon>Sistotremastrum</taxon>
    </lineage>
</organism>
<protein>
    <submittedName>
        <fullName evidence="3">NPR2-domain-containing protein</fullName>
    </submittedName>
</protein>
<feature type="compositionally biased region" description="Polar residues" evidence="2">
    <location>
        <begin position="597"/>
        <end position="606"/>
    </location>
</feature>
<feature type="region of interest" description="Disordered" evidence="2">
    <location>
        <begin position="40"/>
        <end position="149"/>
    </location>
</feature>
<comment type="similarity">
    <text evidence="1">Belongs to the NPR2 family.</text>
</comment>
<feature type="compositionally biased region" description="Polar residues" evidence="2">
    <location>
        <begin position="472"/>
        <end position="482"/>
    </location>
</feature>
<feature type="compositionally biased region" description="Polar residues" evidence="2">
    <location>
        <begin position="559"/>
        <end position="572"/>
    </location>
</feature>
<dbReference type="GO" id="GO:1990130">
    <property type="term" value="C:GATOR1 complex"/>
    <property type="evidence" value="ECO:0007669"/>
    <property type="project" value="TreeGrafter"/>
</dbReference>
<dbReference type="GO" id="GO:0005096">
    <property type="term" value="F:GTPase activator activity"/>
    <property type="evidence" value="ECO:0007669"/>
    <property type="project" value="TreeGrafter"/>
</dbReference>
<dbReference type="OrthoDB" id="338854at2759"/>
<dbReference type="Pfam" id="PF06218">
    <property type="entry name" value="NPR2"/>
    <property type="match status" value="2"/>
</dbReference>
<dbReference type="EMBL" id="KV428062">
    <property type="protein sequence ID" value="KZT38514.1"/>
    <property type="molecule type" value="Genomic_DNA"/>
</dbReference>
<keyword evidence="4" id="KW-1185">Reference proteome</keyword>
<sequence>MPSEADTFLPSILSVFYAIFDPKHGPKVVYQVPEGLIIYNEPSDDEDEGQSSNTSSGPGVLASRDGTHETSTSSTPSSTSLVAESSAEDGSKPPAIAMRQSSNSPKTKRHISSPQKSLPTYNMSNRGTRNGTPPVAAGTELRESAEPAAETTRSPLFHFDDVSKYVIPSSALCGRLVICTMRQYSVIGFPVALRGKQYTRNFFRYNICFVFQRTADLSCYEPIVRKIGRVLTACEEESHFLSSDSTSPRIHGILEQLYEDLNSYSEASIPVDSFNSLELKLYPFYPNPPRVDDWSVPLAFINLAERIEPNWDITVARVCGAIDGVRYVKKIAKDVDVDDRLCREALEHLLYYRCIMLVDIFQYSNVYAFTRSIGWLADEEHVQAECGAYVTKPGYERPEWPKLFELYARFRIGTTVIDWQESNNIVSFGIDVRRFISFGIVKGFLRRVHRYPVLMASDETPSQDERELAPTPSASALNPANITTRTSGGGGTNGHGSWGSLREQEFPDQTPPELKTFFPHTRNWDESQIRSPRRSTTLWDAAATPHANPTGLPTITTMSSAGSFSPLDSTPLESYHYPRDRDPTVYPRNQSEDHIPTPTSMTTTRNIPIAIQSSRRRRASQADSLMSSSLPNTTPISASTFAPPSAAAAGLGPGPGATSGLPTPRHHRSSIDQPAPPSAFGLPSTANMPSRLSRTLSAETYDPASSGSTLPPPSTAMGSAFLNPPLSQRERDKDWYPPGLKDMLDGDHHTDELCTKFEVGWPILEKYLKTIGGVGGKGGKGGTSGIVMDKVDEVEDGYYGKVKIIYR</sequence>
<evidence type="ECO:0000313" key="3">
    <source>
        <dbReference type="EMBL" id="KZT38514.1"/>
    </source>
</evidence>
<feature type="compositionally biased region" description="Low complexity" evidence="2">
    <location>
        <begin position="70"/>
        <end position="80"/>
    </location>
</feature>
<dbReference type="GO" id="GO:0005774">
    <property type="term" value="C:vacuolar membrane"/>
    <property type="evidence" value="ECO:0007669"/>
    <property type="project" value="TreeGrafter"/>
</dbReference>
<feature type="compositionally biased region" description="Gly residues" evidence="2">
    <location>
        <begin position="487"/>
        <end position="497"/>
    </location>
</feature>
<gene>
    <name evidence="3" type="ORF">SISSUDRAFT_1061965</name>
</gene>